<accession>A0A1D2NL75</accession>
<dbReference type="STRING" id="48709.A0A1D2NL75"/>
<evidence type="ECO:0000313" key="4">
    <source>
        <dbReference type="Proteomes" id="UP000094527"/>
    </source>
</evidence>
<dbReference type="AlphaFoldDB" id="A0A1D2NL75"/>
<feature type="non-terminal residue" evidence="3">
    <location>
        <position position="1"/>
    </location>
</feature>
<evidence type="ECO:0000256" key="1">
    <source>
        <dbReference type="SAM" id="Phobius"/>
    </source>
</evidence>
<feature type="domain" description="EGF-like" evidence="2">
    <location>
        <begin position="240"/>
        <end position="276"/>
    </location>
</feature>
<name>A0A1D2NL75_ORCCI</name>
<reference evidence="3 4" key="1">
    <citation type="journal article" date="2016" name="Genome Biol. Evol.">
        <title>Gene Family Evolution Reflects Adaptation to Soil Environmental Stressors in the Genome of the Collembolan Orchesella cincta.</title>
        <authorList>
            <person name="Faddeeva-Vakhrusheva A."/>
            <person name="Derks M.F."/>
            <person name="Anvar S.Y."/>
            <person name="Agamennone V."/>
            <person name="Suring W."/>
            <person name="Smit S."/>
            <person name="van Straalen N.M."/>
            <person name="Roelofs D."/>
        </authorList>
    </citation>
    <scope>NUCLEOTIDE SEQUENCE [LARGE SCALE GENOMIC DNA]</scope>
    <source>
        <tissue evidence="3">Mixed pool</tissue>
    </source>
</reference>
<feature type="domain" description="EGF-like" evidence="2">
    <location>
        <begin position="735"/>
        <end position="788"/>
    </location>
</feature>
<keyword evidence="4" id="KW-1185">Reference proteome</keyword>
<feature type="domain" description="EGF-like" evidence="2">
    <location>
        <begin position="319"/>
        <end position="373"/>
    </location>
</feature>
<gene>
    <name evidence="3" type="ORF">Ocin01_00591</name>
</gene>
<feature type="domain" description="EGF-like" evidence="2">
    <location>
        <begin position="150"/>
        <end position="191"/>
    </location>
</feature>
<protein>
    <submittedName>
        <fullName evidence="3">Tenascin-X</fullName>
    </submittedName>
</protein>
<dbReference type="OMA" id="IGAQFKD"/>
<comment type="caution">
    <text evidence="3">The sequence shown here is derived from an EMBL/GenBank/DDBJ whole genome shotgun (WGS) entry which is preliminary data.</text>
</comment>
<dbReference type="Proteomes" id="UP000094527">
    <property type="component" value="Unassembled WGS sequence"/>
</dbReference>
<keyword evidence="1" id="KW-0472">Membrane</keyword>
<sequence length="890" mass="98796">VILYARGSQSPDVNPTNKGLHHYFANLHDHRHMTKQESVLLLQCSYIKRACCLTTPQNSNNQLHCKMYSTRSFNYTLFSLLIFSIFLGVITSVPYSDNGSGKKYGDRCEAMEYCQGELVSCQHGTCTCFTPEDMIYDDQSHGCVVLAGRKCEINSEIWKVSVNCIEGAFCDEKGVCVCSEGSYPSFNGTCANKKSHKESCSNDPECSKALVCIGGTCSCDKRGQVYDETRQACVAVVDSECELEDEETECVPHAICRQGRCVCKQGYAKSTTGKCDLGFGSDCNSLGGKLCADIYFIKHPLHQVFDERTQECVSIVYGPCTFPKKDFFGKKKNVTGIYDIQKCIKNALCVDKGFYSECECKPGYVQTKAGTCAPGYLENCEADECDPTLFCRNNQCNCQDFLQTYDPTIKECVGLVGSRCSRDKPNCVEFASCHWHVKAFSNGLVRTFSDQHEDPLPVSPVKRLSFYGESCEVSSDCASHIGLICSNSTCLCSSGFIARLNPDKLLESKTTECVIRAGSKCGIMEPSDASQSIESEEYSSRAYKRTFTSYIWTKFKKSIPFLDGEVSNSHCVDNSRCFQGVCTCLPEYFQDYRGLCLKKRTLFQPCGDNDHCRSSEGLVCNQEKCQCKRSMVFDRVARKCYLPTGGICDAYSSDIDILCVRNSECSNDRCVCLDGFTPSSDGTCGVAYGKSCNGKEKLCSDIQLTCRSGSCQCKYPIHQIYNETLKQCLSKPDGPCEPNPLEANRNMTSFPYNCVPFAECKLSNESSAFEHSCKCKKGYAESQVGECVSSYSAPCNEDDDCDSVAQLSCINGICSCPDKMLSFDWTKRKCVGIVGARCKFIQLERLLSMRVDVPTECVENAICVENVFRLDGRCQCKSGYKHSPTYENCI</sequence>
<feature type="domain" description="EGF-like" evidence="2">
    <location>
        <begin position="856"/>
        <end position="890"/>
    </location>
</feature>
<dbReference type="PANTHER" id="PTHR39069">
    <property type="entry name" value="ECDYSONE-INDUCIBLE GENE E1, ISOFORM A"/>
    <property type="match status" value="1"/>
</dbReference>
<feature type="domain" description="EGF-like" evidence="2">
    <location>
        <begin position="647"/>
        <end position="685"/>
    </location>
</feature>
<organism evidence="3 4">
    <name type="scientific">Orchesella cincta</name>
    <name type="common">Springtail</name>
    <name type="synonym">Podura cincta</name>
    <dbReference type="NCBI Taxonomy" id="48709"/>
    <lineage>
        <taxon>Eukaryota</taxon>
        <taxon>Metazoa</taxon>
        <taxon>Ecdysozoa</taxon>
        <taxon>Arthropoda</taxon>
        <taxon>Hexapoda</taxon>
        <taxon>Collembola</taxon>
        <taxon>Entomobryomorpha</taxon>
        <taxon>Entomobryoidea</taxon>
        <taxon>Orchesellidae</taxon>
        <taxon>Orchesellinae</taxon>
        <taxon>Orchesella</taxon>
    </lineage>
</organism>
<keyword evidence="1" id="KW-1133">Transmembrane helix</keyword>
<dbReference type="InterPro" id="IPR000742">
    <property type="entry name" value="EGF"/>
</dbReference>
<dbReference type="SMART" id="SM00181">
    <property type="entry name" value="EGF"/>
    <property type="match status" value="7"/>
</dbReference>
<dbReference type="EMBL" id="LJIJ01000011">
    <property type="protein sequence ID" value="ODN06033.1"/>
    <property type="molecule type" value="Genomic_DNA"/>
</dbReference>
<proteinExistence type="predicted"/>
<evidence type="ECO:0000259" key="2">
    <source>
        <dbReference type="SMART" id="SM00181"/>
    </source>
</evidence>
<feature type="domain" description="EGF-like" evidence="2">
    <location>
        <begin position="476"/>
        <end position="514"/>
    </location>
</feature>
<feature type="non-terminal residue" evidence="3">
    <location>
        <position position="890"/>
    </location>
</feature>
<keyword evidence="1" id="KW-0812">Transmembrane</keyword>
<dbReference type="PANTHER" id="PTHR39069:SF8">
    <property type="entry name" value="FI17111P1"/>
    <property type="match status" value="1"/>
</dbReference>
<dbReference type="OrthoDB" id="409374at2759"/>
<feature type="transmembrane region" description="Helical" evidence="1">
    <location>
        <begin position="75"/>
        <end position="95"/>
    </location>
</feature>
<evidence type="ECO:0000313" key="3">
    <source>
        <dbReference type="EMBL" id="ODN06033.1"/>
    </source>
</evidence>